<dbReference type="AlphaFoldDB" id="A0A4Y1R224"/>
<proteinExistence type="predicted"/>
<dbReference type="EMBL" id="AP019298">
    <property type="protein sequence ID" value="BBG98155.1"/>
    <property type="molecule type" value="Genomic_DNA"/>
</dbReference>
<evidence type="ECO:0000256" key="1">
    <source>
        <dbReference type="SAM" id="MobiDB-lite"/>
    </source>
</evidence>
<evidence type="ECO:0000313" key="2">
    <source>
        <dbReference type="EMBL" id="BBG98155.1"/>
    </source>
</evidence>
<organism evidence="2">
    <name type="scientific">Prunus dulcis</name>
    <name type="common">Almond</name>
    <name type="synonym">Amygdalus dulcis</name>
    <dbReference type="NCBI Taxonomy" id="3755"/>
    <lineage>
        <taxon>Eukaryota</taxon>
        <taxon>Viridiplantae</taxon>
        <taxon>Streptophyta</taxon>
        <taxon>Embryophyta</taxon>
        <taxon>Tracheophyta</taxon>
        <taxon>Spermatophyta</taxon>
        <taxon>Magnoliopsida</taxon>
        <taxon>eudicotyledons</taxon>
        <taxon>Gunneridae</taxon>
        <taxon>Pentapetalae</taxon>
        <taxon>rosids</taxon>
        <taxon>fabids</taxon>
        <taxon>Rosales</taxon>
        <taxon>Rosaceae</taxon>
        <taxon>Amygdaloideae</taxon>
        <taxon>Amygdaleae</taxon>
        <taxon>Prunus</taxon>
    </lineage>
</organism>
<gene>
    <name evidence="2" type="ORF">Prudu_007485</name>
</gene>
<accession>A0A4Y1R224</accession>
<protein>
    <submittedName>
        <fullName evidence="2">Uncharacterized protein</fullName>
    </submittedName>
</protein>
<sequence length="60" mass="7022">MNLRSKNMKRQDHHRKPKKTTKKSKSVAKHQKYKAVEESMLRVMKAKDAKFGTPILRKGS</sequence>
<reference evidence="2" key="1">
    <citation type="journal article" date="2019" name="Science">
        <title>Mutation of a bHLH transcription factor allowed almond domestication.</title>
        <authorList>
            <person name="Sanchez-Perez R."/>
            <person name="Pavan S."/>
            <person name="Mazzeo R."/>
            <person name="Moldovan C."/>
            <person name="Aiese Cigliano R."/>
            <person name="Del Cueto J."/>
            <person name="Ricciardi F."/>
            <person name="Lotti C."/>
            <person name="Ricciardi L."/>
            <person name="Dicenta F."/>
            <person name="Lopez-Marques R.L."/>
            <person name="Lindberg Moller B."/>
        </authorList>
    </citation>
    <scope>NUCLEOTIDE SEQUENCE</scope>
</reference>
<feature type="region of interest" description="Disordered" evidence="1">
    <location>
        <begin position="1"/>
        <end position="33"/>
    </location>
</feature>
<name>A0A4Y1R224_PRUDU</name>